<proteinExistence type="predicted"/>
<accession>A0A3N6LJZ5</accession>
<evidence type="ECO:0000256" key="1">
    <source>
        <dbReference type="SAM" id="MobiDB-lite"/>
    </source>
</evidence>
<dbReference type="InterPro" id="IPR045397">
    <property type="entry name" value="TumE-like"/>
</dbReference>
<evidence type="ECO:0000313" key="3">
    <source>
        <dbReference type="Proteomes" id="UP000273828"/>
    </source>
</evidence>
<gene>
    <name evidence="2" type="ORF">EA462_16175</name>
</gene>
<evidence type="ECO:0000313" key="2">
    <source>
        <dbReference type="EMBL" id="RQG86678.1"/>
    </source>
</evidence>
<protein>
    <submittedName>
        <fullName evidence="2">Uncharacterized protein</fullName>
    </submittedName>
</protein>
<dbReference type="Proteomes" id="UP000273828">
    <property type="component" value="Unassembled WGS sequence"/>
</dbReference>
<name>A0A3N6LJZ5_9EURY</name>
<dbReference type="EMBL" id="REFY01000007">
    <property type="protein sequence ID" value="RQG86678.1"/>
    <property type="molecule type" value="Genomic_DNA"/>
</dbReference>
<sequence length="143" mass="17386">MVPVNDGASPAPIDRSVLERMRSRFVGCRMFESVEIAEERKLSLRVELSSEYYPRDASVRFEIRWYRNDDLNIHYREERRDSVWQCRWDRHPNDHNSRDHFHPPPDASRPDAENARWPDDHRDVCRLVFDFVEERIETLWMDQ</sequence>
<dbReference type="AlphaFoldDB" id="A0A3N6LJZ5"/>
<comment type="caution">
    <text evidence="2">The sequence shown here is derived from an EMBL/GenBank/DDBJ whole genome shotgun (WGS) entry which is preliminary data.</text>
</comment>
<keyword evidence="3" id="KW-1185">Reference proteome</keyword>
<dbReference type="Pfam" id="PF20126">
    <property type="entry name" value="TumE"/>
    <property type="match status" value="1"/>
</dbReference>
<feature type="region of interest" description="Disordered" evidence="1">
    <location>
        <begin position="93"/>
        <end position="115"/>
    </location>
</feature>
<reference evidence="2 3" key="1">
    <citation type="submission" date="2018-10" db="EMBL/GenBank/DDBJ databases">
        <title>Natrarchaeobius chitinivorans gen. nov., sp. nov., and Natrarchaeobius haloalkaliphilus sp. nov., alkaliphilic, chitin-utilizing haloarchaea from hypersaline alkaline lakes.</title>
        <authorList>
            <person name="Sorokin D.Y."/>
            <person name="Elcheninov A.G."/>
            <person name="Kostrikina N.A."/>
            <person name="Bale N.J."/>
            <person name="Sinninghe Damste J.S."/>
            <person name="Khijniak T.V."/>
            <person name="Kublanov I.V."/>
            <person name="Toshchakov S.V."/>
        </authorList>
    </citation>
    <scope>NUCLEOTIDE SEQUENCE [LARGE SCALE GENOMIC DNA]</scope>
    <source>
        <strain evidence="2 3">AArcht-Sl</strain>
    </source>
</reference>
<organism evidence="2 3">
    <name type="scientific">Natrarchaeobius halalkaliphilus</name>
    <dbReference type="NCBI Taxonomy" id="1679091"/>
    <lineage>
        <taxon>Archaea</taxon>
        <taxon>Methanobacteriati</taxon>
        <taxon>Methanobacteriota</taxon>
        <taxon>Stenosarchaea group</taxon>
        <taxon>Halobacteria</taxon>
        <taxon>Halobacteriales</taxon>
        <taxon>Natrialbaceae</taxon>
        <taxon>Natrarchaeobius</taxon>
    </lineage>
</organism>